<dbReference type="PANTHER" id="PTHR11559">
    <property type="entry name" value="CARBOXYLESTERASE"/>
    <property type="match status" value="1"/>
</dbReference>
<evidence type="ECO:0000259" key="4">
    <source>
        <dbReference type="Pfam" id="PF00135"/>
    </source>
</evidence>
<dbReference type="GO" id="GO:0016787">
    <property type="term" value="F:hydrolase activity"/>
    <property type="evidence" value="ECO:0007669"/>
    <property type="project" value="UniProtKB-KW"/>
</dbReference>
<dbReference type="EMBL" id="JADWYR010000002">
    <property type="protein sequence ID" value="MBG9378146.1"/>
    <property type="molecule type" value="Genomic_DNA"/>
</dbReference>
<dbReference type="EC" id="3.1.1.-" evidence="3"/>
<dbReference type="Pfam" id="PF00135">
    <property type="entry name" value="COesterase"/>
    <property type="match status" value="1"/>
</dbReference>
<feature type="chain" id="PRO_5038160735" description="Carboxylic ester hydrolase" evidence="3">
    <location>
        <begin position="21"/>
        <end position="533"/>
    </location>
</feature>
<keyword evidence="2 3" id="KW-0378">Hydrolase</keyword>
<dbReference type="SUPFAM" id="SSF53474">
    <property type="entry name" value="alpha/beta-Hydrolases"/>
    <property type="match status" value="1"/>
</dbReference>
<feature type="domain" description="Carboxylesterase type B" evidence="4">
    <location>
        <begin position="30"/>
        <end position="518"/>
    </location>
</feature>
<protein>
    <recommendedName>
        <fullName evidence="3">Carboxylic ester hydrolase</fullName>
        <ecNumber evidence="3">3.1.1.-</ecNumber>
    </recommendedName>
</protein>
<comment type="caution">
    <text evidence="5">The sequence shown here is derived from an EMBL/GenBank/DDBJ whole genome shotgun (WGS) entry which is preliminary data.</text>
</comment>
<evidence type="ECO:0000256" key="2">
    <source>
        <dbReference type="ARBA" id="ARBA00022801"/>
    </source>
</evidence>
<evidence type="ECO:0000313" key="5">
    <source>
        <dbReference type="EMBL" id="MBG9378146.1"/>
    </source>
</evidence>
<evidence type="ECO:0000256" key="1">
    <source>
        <dbReference type="ARBA" id="ARBA00005964"/>
    </source>
</evidence>
<evidence type="ECO:0000313" key="6">
    <source>
        <dbReference type="Proteomes" id="UP000628448"/>
    </source>
</evidence>
<accession>A0A931GZC4</accession>
<dbReference type="InterPro" id="IPR002018">
    <property type="entry name" value="CarbesteraseB"/>
</dbReference>
<dbReference type="PROSITE" id="PS00122">
    <property type="entry name" value="CARBOXYLESTERASE_B_1"/>
    <property type="match status" value="1"/>
</dbReference>
<keyword evidence="3" id="KW-0732">Signal</keyword>
<gene>
    <name evidence="5" type="ORF">I5907_18050</name>
</gene>
<sequence length="533" mass="58326">MKQITTCLLVASLLSLSASAQLQTGENVAVTATDAGKVRGYVHNGIYTYKGIPYAEAKRFEAAQKPRQWQGVRSTMTYGPVAPLETPTTTVQDESEFMFHHDWGYTSEDCMRINVWTPGINDGKKRPVLFWIHGGGYTAGSSQELPSYDGEALAKKGDVVVVSINHRLNILGFLDLSAYGDKYKHSANNSILDIKAALEWVKTNISNFGGDVSNVTIFGQSGGGAKVNTLMAMPSAKGLFHKAINQSGSFRMEMLEKATTQAITAEVLKNLNIDPSNIDSIQKVPFAQLSDAGRKALRTIADKMKAEGKTIPGFGLSWGPSRDGADLPYQLFSKEAFELSKDVPLMIGTVKNEFMPSLFTGMSSAPLDKVMEAIKKQQGDKADAYIAAVKKAYPNDTRPSDLMDVDVTFRPGAVMQANEKSSLNAAPVYMYLFTWQSPVLDGKYKAMHCMELPFAFNNIQRCEEMTGGTKEAYALAEKVSGAWISFARNGNPNHKGLPQWPAYSATNTSTMHFDNTCAVMPQMDKELFSLLGK</sequence>
<dbReference type="AlphaFoldDB" id="A0A931GZC4"/>
<organism evidence="5 6">
    <name type="scientific">Panacibacter microcysteis</name>
    <dbReference type="NCBI Taxonomy" id="2793269"/>
    <lineage>
        <taxon>Bacteria</taxon>
        <taxon>Pseudomonadati</taxon>
        <taxon>Bacteroidota</taxon>
        <taxon>Chitinophagia</taxon>
        <taxon>Chitinophagales</taxon>
        <taxon>Chitinophagaceae</taxon>
        <taxon>Panacibacter</taxon>
    </lineage>
</organism>
<comment type="similarity">
    <text evidence="1 3">Belongs to the type-B carboxylesterase/lipase family.</text>
</comment>
<name>A0A931GZC4_9BACT</name>
<keyword evidence="6" id="KW-1185">Reference proteome</keyword>
<dbReference type="Proteomes" id="UP000628448">
    <property type="component" value="Unassembled WGS sequence"/>
</dbReference>
<dbReference type="Gene3D" id="3.40.50.1820">
    <property type="entry name" value="alpha/beta hydrolase"/>
    <property type="match status" value="1"/>
</dbReference>
<feature type="signal peptide" evidence="3">
    <location>
        <begin position="1"/>
        <end position="20"/>
    </location>
</feature>
<dbReference type="InterPro" id="IPR019826">
    <property type="entry name" value="Carboxylesterase_B_AS"/>
</dbReference>
<dbReference type="RefSeq" id="WP_196992198.1">
    <property type="nucleotide sequence ID" value="NZ_JADWYR010000002.1"/>
</dbReference>
<proteinExistence type="inferred from homology"/>
<dbReference type="InterPro" id="IPR050309">
    <property type="entry name" value="Type-B_Carboxylest/Lipase"/>
</dbReference>
<evidence type="ECO:0000256" key="3">
    <source>
        <dbReference type="RuleBase" id="RU361235"/>
    </source>
</evidence>
<reference evidence="5" key="1">
    <citation type="submission" date="2020-11" db="EMBL/GenBank/DDBJ databases">
        <title>Bacterial whole genome sequence for Panacibacter sp. DH6.</title>
        <authorList>
            <person name="Le V."/>
            <person name="Ko S."/>
            <person name="Ahn C.-Y."/>
            <person name="Oh H.-M."/>
        </authorList>
    </citation>
    <scope>NUCLEOTIDE SEQUENCE</scope>
    <source>
        <strain evidence="5">DH6</strain>
    </source>
</reference>
<dbReference type="InterPro" id="IPR029058">
    <property type="entry name" value="AB_hydrolase_fold"/>
</dbReference>